<dbReference type="AlphaFoldDB" id="A0A1V3G8U5"/>
<sequence length="160" mass="18921">MKNFRKVIWIVTGFFLVGFSLLFGPDLLVKFQANQQASQFLKHAANQNFEEAFDQIYFYNGAYDEDVTISEENAKGIWVNRNKKLFTEGTYIKSYDDLSIRMNDGWPIGYVDLVMVENGQEKKYRDVYISFNKKNKWKVGMLQTMQEREWEKPYSGYVVQ</sequence>
<evidence type="ECO:0000256" key="1">
    <source>
        <dbReference type="SAM" id="Phobius"/>
    </source>
</evidence>
<dbReference type="OrthoDB" id="2965142at2"/>
<organism evidence="2 3">
    <name type="scientific">Fictibacillus arsenicus</name>
    <dbReference type="NCBI Taxonomy" id="255247"/>
    <lineage>
        <taxon>Bacteria</taxon>
        <taxon>Bacillati</taxon>
        <taxon>Bacillota</taxon>
        <taxon>Bacilli</taxon>
        <taxon>Bacillales</taxon>
        <taxon>Fictibacillaceae</taxon>
        <taxon>Fictibacillus</taxon>
    </lineage>
</organism>
<evidence type="ECO:0000313" key="3">
    <source>
        <dbReference type="Proteomes" id="UP000188597"/>
    </source>
</evidence>
<gene>
    <name evidence="2" type="ORF">UN64_12290</name>
</gene>
<reference evidence="2 3" key="1">
    <citation type="submission" date="2016-11" db="EMBL/GenBank/DDBJ databases">
        <authorList>
            <person name="Jaros S."/>
            <person name="Januszkiewicz K."/>
            <person name="Wedrychowicz H."/>
        </authorList>
    </citation>
    <scope>NUCLEOTIDE SEQUENCE [LARGE SCALE GENOMIC DNA]</scope>
    <source>
        <strain evidence="2 3">Con a/3</strain>
    </source>
</reference>
<feature type="transmembrane region" description="Helical" evidence="1">
    <location>
        <begin position="7"/>
        <end position="28"/>
    </location>
</feature>
<proteinExistence type="predicted"/>
<keyword evidence="1" id="KW-1133">Transmembrane helix</keyword>
<protein>
    <recommendedName>
        <fullName evidence="4">DUF4829 domain-containing protein</fullName>
    </recommendedName>
</protein>
<dbReference type="EMBL" id="MQMF01000002">
    <property type="protein sequence ID" value="OOE12823.1"/>
    <property type="molecule type" value="Genomic_DNA"/>
</dbReference>
<name>A0A1V3G8U5_9BACL</name>
<evidence type="ECO:0008006" key="4">
    <source>
        <dbReference type="Google" id="ProtNLM"/>
    </source>
</evidence>
<keyword evidence="1" id="KW-0812">Transmembrane</keyword>
<keyword evidence="1" id="KW-0472">Membrane</keyword>
<dbReference type="RefSeq" id="WP_077363072.1">
    <property type="nucleotide sequence ID" value="NZ_MQMF01000002.1"/>
</dbReference>
<accession>A0A1V3G8U5</accession>
<evidence type="ECO:0000313" key="2">
    <source>
        <dbReference type="EMBL" id="OOE12823.1"/>
    </source>
</evidence>
<dbReference type="Proteomes" id="UP000188597">
    <property type="component" value="Unassembled WGS sequence"/>
</dbReference>
<comment type="caution">
    <text evidence="2">The sequence shown here is derived from an EMBL/GenBank/DDBJ whole genome shotgun (WGS) entry which is preliminary data.</text>
</comment>